<organism evidence="8 9">
    <name type="scientific">Hevea brasiliensis</name>
    <name type="common">Para rubber tree</name>
    <name type="synonym">Siphonia brasiliensis</name>
    <dbReference type="NCBI Taxonomy" id="3981"/>
    <lineage>
        <taxon>Eukaryota</taxon>
        <taxon>Viridiplantae</taxon>
        <taxon>Streptophyta</taxon>
        <taxon>Embryophyta</taxon>
        <taxon>Tracheophyta</taxon>
        <taxon>Spermatophyta</taxon>
        <taxon>Magnoliopsida</taxon>
        <taxon>eudicotyledons</taxon>
        <taxon>Gunneridae</taxon>
        <taxon>Pentapetalae</taxon>
        <taxon>rosids</taxon>
        <taxon>fabids</taxon>
        <taxon>Malpighiales</taxon>
        <taxon>Euphorbiaceae</taxon>
        <taxon>Crotonoideae</taxon>
        <taxon>Micrandreae</taxon>
        <taxon>Hevea</taxon>
    </lineage>
</organism>
<sequence length="84" mass="8975">MNHHNQKQAPVVYPPPPTSYPPSEVQGRHQGPFVAPPPVGYPMKNGPGHPEQTPPAPSKTQHRGGFGRGCCAGLCCCCLLDICF</sequence>
<evidence type="ECO:0000256" key="1">
    <source>
        <dbReference type="ARBA" id="ARBA00004167"/>
    </source>
</evidence>
<protein>
    <recommendedName>
        <fullName evidence="7">Cysteine-rich transmembrane domain-containing protein</fullName>
    </recommendedName>
</protein>
<accession>A0ABQ9MJ97</accession>
<gene>
    <name evidence="8" type="ORF">P3X46_011323</name>
</gene>
<evidence type="ECO:0000259" key="7">
    <source>
        <dbReference type="Pfam" id="PF12734"/>
    </source>
</evidence>
<feature type="domain" description="Cysteine-rich transmembrane" evidence="7">
    <location>
        <begin position="49"/>
        <end position="84"/>
    </location>
</feature>
<dbReference type="Pfam" id="PF12734">
    <property type="entry name" value="CYSTM"/>
    <property type="match status" value="1"/>
</dbReference>
<dbReference type="InterPro" id="IPR028144">
    <property type="entry name" value="CYSTM_dom"/>
</dbReference>
<evidence type="ECO:0000256" key="4">
    <source>
        <dbReference type="ARBA" id="ARBA00022989"/>
    </source>
</evidence>
<evidence type="ECO:0000313" key="8">
    <source>
        <dbReference type="EMBL" id="KAJ9179547.1"/>
    </source>
</evidence>
<keyword evidence="9" id="KW-1185">Reference proteome</keyword>
<evidence type="ECO:0000256" key="5">
    <source>
        <dbReference type="ARBA" id="ARBA00023136"/>
    </source>
</evidence>
<name>A0ABQ9MJ97_HEVBR</name>
<dbReference type="PANTHER" id="PTHR31568">
    <property type="entry name" value="RCG49325, ISOFORM CRA_A"/>
    <property type="match status" value="1"/>
</dbReference>
<comment type="subcellular location">
    <subcellularLocation>
        <location evidence="1">Membrane</location>
        <topology evidence="1">Single-pass membrane protein</topology>
    </subcellularLocation>
</comment>
<reference evidence="8" key="1">
    <citation type="journal article" date="2023" name="Plant Biotechnol. J.">
        <title>Chromosome-level wild Hevea brasiliensis genome provides new tools for genomic-assisted breeding and valuable loci to elevate rubber yield.</title>
        <authorList>
            <person name="Cheng H."/>
            <person name="Song X."/>
            <person name="Hu Y."/>
            <person name="Wu T."/>
            <person name="Yang Q."/>
            <person name="An Z."/>
            <person name="Feng S."/>
            <person name="Deng Z."/>
            <person name="Wu W."/>
            <person name="Zeng X."/>
            <person name="Tu M."/>
            <person name="Wang X."/>
            <person name="Huang H."/>
        </authorList>
    </citation>
    <scope>NUCLEOTIDE SEQUENCE</scope>
    <source>
        <strain evidence="8">MT/VB/25A 57/8</strain>
    </source>
</reference>
<evidence type="ECO:0000256" key="3">
    <source>
        <dbReference type="ARBA" id="ARBA00022692"/>
    </source>
</evidence>
<dbReference type="PANTHER" id="PTHR31568:SF136">
    <property type="entry name" value="CYSTEINE-RICH TRANSMEMBRANE CYSTM DOMAIN-CONTAINING PROTEIN"/>
    <property type="match status" value="1"/>
</dbReference>
<keyword evidence="4" id="KW-1133">Transmembrane helix</keyword>
<comment type="similarity">
    <text evidence="2">Belongs to the CYSTM1 family.</text>
</comment>
<feature type="region of interest" description="Disordered" evidence="6">
    <location>
        <begin position="1"/>
        <end position="61"/>
    </location>
</feature>
<dbReference type="EMBL" id="JARPOI010000006">
    <property type="protein sequence ID" value="KAJ9179547.1"/>
    <property type="molecule type" value="Genomic_DNA"/>
</dbReference>
<proteinExistence type="inferred from homology"/>
<evidence type="ECO:0000256" key="6">
    <source>
        <dbReference type="SAM" id="MobiDB-lite"/>
    </source>
</evidence>
<keyword evidence="5" id="KW-0472">Membrane</keyword>
<evidence type="ECO:0000313" key="9">
    <source>
        <dbReference type="Proteomes" id="UP001174677"/>
    </source>
</evidence>
<dbReference type="InterPro" id="IPR044850">
    <property type="entry name" value="WIH1-like"/>
</dbReference>
<evidence type="ECO:0000256" key="2">
    <source>
        <dbReference type="ARBA" id="ARBA00009444"/>
    </source>
</evidence>
<keyword evidence="3" id="KW-0812">Transmembrane</keyword>
<dbReference type="Proteomes" id="UP001174677">
    <property type="component" value="Chromosome 6"/>
</dbReference>
<comment type="caution">
    <text evidence="8">The sequence shown here is derived from an EMBL/GenBank/DDBJ whole genome shotgun (WGS) entry which is preliminary data.</text>
</comment>